<accession>A0ABY3RVG9</accession>
<feature type="transmembrane region" description="Helical" evidence="2">
    <location>
        <begin position="620"/>
        <end position="638"/>
    </location>
</feature>
<organism evidence="3 4">
    <name type="scientific">Microbacterium resistens</name>
    <dbReference type="NCBI Taxonomy" id="156977"/>
    <lineage>
        <taxon>Bacteria</taxon>
        <taxon>Bacillati</taxon>
        <taxon>Actinomycetota</taxon>
        <taxon>Actinomycetes</taxon>
        <taxon>Micrococcales</taxon>
        <taxon>Microbacteriaceae</taxon>
        <taxon>Microbacterium</taxon>
    </lineage>
</organism>
<reference evidence="3 4" key="1">
    <citation type="submission" date="2023-01" db="EMBL/GenBank/DDBJ databases">
        <title>Characterization of estradiol degrading bacteria Microbacterium sp. MZT7 and reveal degrading genes through genome analysis.</title>
        <authorList>
            <person name="Hao P."/>
            <person name="Gao Y."/>
        </authorList>
    </citation>
    <scope>NUCLEOTIDE SEQUENCE [LARGE SCALE GENOMIC DNA]</scope>
    <source>
        <strain evidence="3 4">MZT7</strain>
    </source>
</reference>
<evidence type="ECO:0000313" key="3">
    <source>
        <dbReference type="EMBL" id="UGS28067.1"/>
    </source>
</evidence>
<gene>
    <name evidence="3" type="ORF">K8F61_07880</name>
</gene>
<feature type="transmembrane region" description="Helical" evidence="2">
    <location>
        <begin position="889"/>
        <end position="909"/>
    </location>
</feature>
<proteinExistence type="predicted"/>
<keyword evidence="2" id="KW-1133">Transmembrane helix</keyword>
<sequence>MPARVHAILVTRTSATSLARVLRTLDALSAQTLPPAALTIVVCGSSAPLRGSAAVSRAAEAVIETRANATLAAAVGLAAPRVAPGSAVWILTDDTVPEPSALERLSGALERSPSAAAAAPKLVGADDPDRIVSFGQTMTRYGRAVDPAAGEYDQGQHDGTDDALGADVRGMLIRAERQGALRPDPGLGGADEGLDIGVRARLSGGRVVLTADARVAVVVDPGRATSAARAFEERRAQLHRRLVYAPAAAVPLHWLSLLPLALWRSVTHLVGKRPAAVAPEWGAAALAMVSGGAVAQSRRALKAGRAASWASLAPLRMSRAQFRQRLDDGHGSEGGAVQELGFFSRGGAWAVLAALVVSVVAFASLLAWPALGGGALLPLRQTVAALWRDAAYGQRGLGVEVFGPADPFAGVVALLGTLWPGAPSYALVLLWVAALPLAVLGAWFAATRLTDRAGLRIFAAAVWALSPPFVIALAQGRPAAVIAHLLLPWVFHAGLVAHRSWGAAGAASLLIAGVLACAPSLAPALVLLWLVAIVILLARRSVRGAVRVLWTLIPAVVVFAPLVLWQLFHGETWAIFADPGATVALPQAGADAAGRLAIAAGLPTNDDAGWAALLGTAAPWALWLAAPLAVLALLAPVAPRWSAGILSVVVAAAGLATAFLAVGVAVSFAQSAPVAIWPGTGLSLAWAGALAGALVTLDSLVTLPSLRRVSALVAAAAIAVCAVPSLTAVARGTADVVKSTESTLPAFINAQARDDQDLGTLVLTPQPSGGLGVEAVWGASQTLGAQTTLLSTATEPRGRDLSELAVDLVSSRAFDAPSELSALGIRYVLLNSAPGEETDAARALRLEAVTALDQRAGFLRAGNTDKGALWRMEAVPAPRAELPAHERSMAQLVVTVQLVILLAALLLAIPTRASRRAARGLPRAVGLVPERQPLPAPEKPERPKRAPRNKREAKDRRPAAADTAGSAPLGGSGDGEQTVVDPARTEPSDADGDAPMAGEGDGAPEAPAAHETAITAETAGSSAADVTAQGQTPDAEDVAADTAPDPGPAEADSGAATSGAVEGADPAAVIVEVGDNGVAVDNGAQDDAASPEPTASASPEPRQGEAPGGPAAEPEARPANAAETEEPKR</sequence>
<dbReference type="RefSeq" id="WP_231821262.1">
    <property type="nucleotide sequence ID" value="NZ_CP082781.1"/>
</dbReference>
<keyword evidence="2" id="KW-0472">Membrane</keyword>
<protein>
    <submittedName>
        <fullName evidence="3">Glycosyltransferase</fullName>
        <ecNumber evidence="3">2.4.-.-</ecNumber>
    </submittedName>
</protein>
<dbReference type="InterPro" id="IPR029044">
    <property type="entry name" value="Nucleotide-diphossugar_trans"/>
</dbReference>
<dbReference type="GO" id="GO:0016757">
    <property type="term" value="F:glycosyltransferase activity"/>
    <property type="evidence" value="ECO:0007669"/>
    <property type="project" value="UniProtKB-KW"/>
</dbReference>
<name>A0ABY3RVG9_9MICO</name>
<dbReference type="Pfam" id="PF13641">
    <property type="entry name" value="Glyco_tranf_2_3"/>
    <property type="match status" value="1"/>
</dbReference>
<feature type="transmembrane region" description="Helical" evidence="2">
    <location>
        <begin position="645"/>
        <end position="669"/>
    </location>
</feature>
<feature type="region of interest" description="Disordered" evidence="1">
    <location>
        <begin position="928"/>
        <end position="1129"/>
    </location>
</feature>
<feature type="transmembrane region" description="Helical" evidence="2">
    <location>
        <begin position="424"/>
        <end position="445"/>
    </location>
</feature>
<dbReference type="Gene3D" id="3.90.550.10">
    <property type="entry name" value="Spore Coat Polysaccharide Biosynthesis Protein SpsA, Chain A"/>
    <property type="match status" value="1"/>
</dbReference>
<feature type="transmembrane region" description="Helical" evidence="2">
    <location>
        <begin position="675"/>
        <end position="697"/>
    </location>
</feature>
<keyword evidence="3" id="KW-0808">Transferase</keyword>
<dbReference type="EC" id="2.4.-.-" evidence="3"/>
<keyword evidence="3" id="KW-0328">Glycosyltransferase</keyword>
<evidence type="ECO:0000256" key="1">
    <source>
        <dbReference type="SAM" id="MobiDB-lite"/>
    </source>
</evidence>
<dbReference type="SUPFAM" id="SSF53448">
    <property type="entry name" value="Nucleotide-diphospho-sugar transferases"/>
    <property type="match status" value="1"/>
</dbReference>
<keyword evidence="4" id="KW-1185">Reference proteome</keyword>
<feature type="transmembrane region" description="Helical" evidence="2">
    <location>
        <begin position="507"/>
        <end position="536"/>
    </location>
</feature>
<keyword evidence="2" id="KW-0812">Transmembrane</keyword>
<feature type="compositionally biased region" description="Basic and acidic residues" evidence="1">
    <location>
        <begin position="938"/>
        <end position="959"/>
    </location>
</feature>
<feature type="compositionally biased region" description="Low complexity" evidence="1">
    <location>
        <begin position="993"/>
        <end position="1019"/>
    </location>
</feature>
<feature type="transmembrane region" description="Helical" evidence="2">
    <location>
        <begin position="709"/>
        <end position="730"/>
    </location>
</feature>
<feature type="transmembrane region" description="Helical" evidence="2">
    <location>
        <begin position="348"/>
        <end position="371"/>
    </location>
</feature>
<evidence type="ECO:0000313" key="4">
    <source>
        <dbReference type="Proteomes" id="UP001199642"/>
    </source>
</evidence>
<evidence type="ECO:0000256" key="2">
    <source>
        <dbReference type="SAM" id="Phobius"/>
    </source>
</evidence>
<feature type="transmembrane region" description="Helical" evidence="2">
    <location>
        <begin position="457"/>
        <end position="487"/>
    </location>
</feature>
<feature type="transmembrane region" description="Helical" evidence="2">
    <location>
        <begin position="548"/>
        <end position="568"/>
    </location>
</feature>
<dbReference type="Proteomes" id="UP001199642">
    <property type="component" value="Chromosome"/>
</dbReference>
<dbReference type="EMBL" id="CP082781">
    <property type="protein sequence ID" value="UGS28067.1"/>
    <property type="molecule type" value="Genomic_DNA"/>
</dbReference>
<feature type="compositionally biased region" description="Low complexity" evidence="1">
    <location>
        <begin position="1088"/>
        <end position="1122"/>
    </location>
</feature>